<protein>
    <recommendedName>
        <fullName evidence="4">RWP-RK domain-containing protein</fullName>
    </recommendedName>
</protein>
<feature type="region of interest" description="Disordered" evidence="1">
    <location>
        <begin position="442"/>
        <end position="474"/>
    </location>
</feature>
<dbReference type="AlphaFoldDB" id="A0A251RLB3"/>
<dbReference type="PANTHER" id="PTHR32002">
    <property type="entry name" value="PROTEIN NLP8"/>
    <property type="match status" value="1"/>
</dbReference>
<dbReference type="Proteomes" id="UP000215914">
    <property type="component" value="Chromosome 17"/>
</dbReference>
<evidence type="ECO:0000256" key="1">
    <source>
        <dbReference type="SAM" id="MobiDB-lite"/>
    </source>
</evidence>
<evidence type="ECO:0008006" key="4">
    <source>
        <dbReference type="Google" id="ProtNLM"/>
    </source>
</evidence>
<accession>A0A251RLB3</accession>
<feature type="compositionally biased region" description="Basic and acidic residues" evidence="1">
    <location>
        <begin position="462"/>
        <end position="474"/>
    </location>
</feature>
<evidence type="ECO:0000313" key="2">
    <source>
        <dbReference type="EMBL" id="OTF85233.1"/>
    </source>
</evidence>
<keyword evidence="3" id="KW-1185">Reference proteome</keyword>
<dbReference type="PANTHER" id="PTHR32002:SF35">
    <property type="entry name" value="PROTEIN NLP6"/>
    <property type="match status" value="1"/>
</dbReference>
<organism evidence="2 3">
    <name type="scientific">Helianthus annuus</name>
    <name type="common">Common sunflower</name>
    <dbReference type="NCBI Taxonomy" id="4232"/>
    <lineage>
        <taxon>Eukaryota</taxon>
        <taxon>Viridiplantae</taxon>
        <taxon>Streptophyta</taxon>
        <taxon>Embryophyta</taxon>
        <taxon>Tracheophyta</taxon>
        <taxon>Spermatophyta</taxon>
        <taxon>Magnoliopsida</taxon>
        <taxon>eudicotyledons</taxon>
        <taxon>Gunneridae</taxon>
        <taxon>Pentapetalae</taxon>
        <taxon>asterids</taxon>
        <taxon>campanulids</taxon>
        <taxon>Asterales</taxon>
        <taxon>Asteraceae</taxon>
        <taxon>Asteroideae</taxon>
        <taxon>Heliantheae alliance</taxon>
        <taxon>Heliantheae</taxon>
        <taxon>Helianthus</taxon>
    </lineage>
</organism>
<dbReference type="InterPro" id="IPR045012">
    <property type="entry name" value="NLP"/>
</dbReference>
<reference evidence="3" key="1">
    <citation type="journal article" date="2017" name="Nature">
        <title>The sunflower genome provides insights into oil metabolism, flowering and Asterid evolution.</title>
        <authorList>
            <person name="Badouin H."/>
            <person name="Gouzy J."/>
            <person name="Grassa C.J."/>
            <person name="Murat F."/>
            <person name="Staton S.E."/>
            <person name="Cottret L."/>
            <person name="Lelandais-Briere C."/>
            <person name="Owens G.L."/>
            <person name="Carrere S."/>
            <person name="Mayjonade B."/>
            <person name="Legrand L."/>
            <person name="Gill N."/>
            <person name="Kane N.C."/>
            <person name="Bowers J.E."/>
            <person name="Hubner S."/>
            <person name="Bellec A."/>
            <person name="Berard A."/>
            <person name="Berges H."/>
            <person name="Blanchet N."/>
            <person name="Boniface M.C."/>
            <person name="Brunel D."/>
            <person name="Catrice O."/>
            <person name="Chaidir N."/>
            <person name="Claudel C."/>
            <person name="Donnadieu C."/>
            <person name="Faraut T."/>
            <person name="Fievet G."/>
            <person name="Helmstetter N."/>
            <person name="King M."/>
            <person name="Knapp S.J."/>
            <person name="Lai Z."/>
            <person name="Le Paslier M.C."/>
            <person name="Lippi Y."/>
            <person name="Lorenzon L."/>
            <person name="Mandel J.R."/>
            <person name="Marage G."/>
            <person name="Marchand G."/>
            <person name="Marquand E."/>
            <person name="Bret-Mestries E."/>
            <person name="Morien E."/>
            <person name="Nambeesan S."/>
            <person name="Nguyen T."/>
            <person name="Pegot-Espagnet P."/>
            <person name="Pouilly N."/>
            <person name="Raftis F."/>
            <person name="Sallet E."/>
            <person name="Schiex T."/>
            <person name="Thomas J."/>
            <person name="Vandecasteele C."/>
            <person name="Vares D."/>
            <person name="Vear F."/>
            <person name="Vautrin S."/>
            <person name="Crespi M."/>
            <person name="Mangin B."/>
            <person name="Burke J.M."/>
            <person name="Salse J."/>
            <person name="Munos S."/>
            <person name="Vincourt P."/>
            <person name="Rieseberg L.H."/>
            <person name="Langlade N.B."/>
        </authorList>
    </citation>
    <scope>NUCLEOTIDE SEQUENCE [LARGE SCALE GENOMIC DNA]</scope>
    <source>
        <strain evidence="3">cv. SF193</strain>
    </source>
</reference>
<gene>
    <name evidence="2" type="ORF">HannXRQ_Chr17g0537751</name>
</gene>
<proteinExistence type="predicted"/>
<dbReference type="InParanoid" id="A0A251RLB3"/>
<dbReference type="GO" id="GO:0003700">
    <property type="term" value="F:DNA-binding transcription factor activity"/>
    <property type="evidence" value="ECO:0007669"/>
    <property type="project" value="InterPro"/>
</dbReference>
<dbReference type="EMBL" id="CM007906">
    <property type="protein sequence ID" value="OTF85233.1"/>
    <property type="molecule type" value="Genomic_DNA"/>
</dbReference>
<evidence type="ECO:0000313" key="3">
    <source>
        <dbReference type="Proteomes" id="UP000215914"/>
    </source>
</evidence>
<sequence length="474" mass="53621">MSQMLRATYSCLVVFKEKPSPYASYICAPIDGEVLKKIISILEILPVKDGESVLVLLWVPKEIGDACVLTIAACMPFRVFGNNKELQKYYLACLDHKLYVYRDAKEEAAFGLAGKAYLRCTPQQTQNVHEYPEDQRPPCEDAIFTKNWGSFAVPVIDTNKRVLEFVMDTPRDYSNDILVVQRLLQDAGLQISIQMDHKKRRYLKPKKMIRKSKSFDNTKYCRLAPLFGLSKAYAAEILELKPGTFTNVCRRVGIPEWPCVRNTRASSIPETKINQMIAEISSFVTPNADLISISDNGFPKWPPEQTMTSDSDACVSELASLDFMAKLDEMERLDFMYDEEMINIDHVNADLNSIGDKGFPESSLEQTITIDSNALLPERVDPDFMADLGAMELHANYAPSTKHLDFMDDELERMNIDSLDAFFNSIWDEGSHESSLEQATTIDYDALSPERVGPDSSADLGEMEHRDKYAPSME</sequence>
<name>A0A251RLB3_HELAN</name>